<protein>
    <submittedName>
        <fullName evidence="2">Uncharacterized protein</fullName>
    </submittedName>
</protein>
<dbReference type="Proteomes" id="UP001055117">
    <property type="component" value="Unassembled WGS sequence"/>
</dbReference>
<organism evidence="2 3">
    <name type="scientific">Methylobacterium cerastii</name>
    <dbReference type="NCBI Taxonomy" id="932741"/>
    <lineage>
        <taxon>Bacteria</taxon>
        <taxon>Pseudomonadati</taxon>
        <taxon>Pseudomonadota</taxon>
        <taxon>Alphaproteobacteria</taxon>
        <taxon>Hyphomicrobiales</taxon>
        <taxon>Methylobacteriaceae</taxon>
        <taxon>Methylobacterium</taxon>
    </lineage>
</organism>
<dbReference type="RefSeq" id="WP_187273581.1">
    <property type="nucleotide sequence ID" value="NZ_BPQG01000046.1"/>
</dbReference>
<keyword evidence="1" id="KW-1133">Transmembrane helix</keyword>
<dbReference type="EMBL" id="BPQG01000046">
    <property type="protein sequence ID" value="GJD45155.1"/>
    <property type="molecule type" value="Genomic_DNA"/>
</dbReference>
<sequence>MNPVKIAAAIAVCVLLFWLGLRITRTMVDLGIRAGHAEARRREEEER</sequence>
<evidence type="ECO:0000313" key="2">
    <source>
        <dbReference type="EMBL" id="GJD45155.1"/>
    </source>
</evidence>
<reference evidence="2 3" key="1">
    <citation type="journal article" date="2021" name="Front. Microbiol.">
        <title>Comprehensive Comparative Genomics and Phenotyping of Methylobacterium Species.</title>
        <authorList>
            <person name="Alessa O."/>
            <person name="Ogura Y."/>
            <person name="Fujitani Y."/>
            <person name="Takami H."/>
            <person name="Hayashi T."/>
            <person name="Sahin N."/>
            <person name="Tani A."/>
        </authorList>
    </citation>
    <scope>NUCLEOTIDE SEQUENCE [LARGE SCALE GENOMIC DNA]</scope>
    <source>
        <strain evidence="2 3">DSM 23679</strain>
    </source>
</reference>
<keyword evidence="1" id="KW-0812">Transmembrane</keyword>
<comment type="caution">
    <text evidence="2">The sequence shown here is derived from an EMBL/GenBank/DDBJ whole genome shotgun (WGS) entry which is preliminary data.</text>
</comment>
<keyword evidence="1" id="KW-0472">Membrane</keyword>
<accession>A0ABQ4QJW5</accession>
<proteinExistence type="predicted"/>
<keyword evidence="3" id="KW-1185">Reference proteome</keyword>
<name>A0ABQ4QJW5_9HYPH</name>
<evidence type="ECO:0000256" key="1">
    <source>
        <dbReference type="SAM" id="Phobius"/>
    </source>
</evidence>
<feature type="transmembrane region" description="Helical" evidence="1">
    <location>
        <begin position="6"/>
        <end position="24"/>
    </location>
</feature>
<evidence type="ECO:0000313" key="3">
    <source>
        <dbReference type="Proteomes" id="UP001055117"/>
    </source>
</evidence>
<gene>
    <name evidence="2" type="ORF">AFCDBAGC_3025</name>
</gene>